<protein>
    <submittedName>
        <fullName evidence="2">Uncharacterized protein</fullName>
    </submittedName>
</protein>
<keyword evidence="3" id="KW-1185">Reference proteome</keyword>
<feature type="region of interest" description="Disordered" evidence="1">
    <location>
        <begin position="172"/>
        <end position="335"/>
    </location>
</feature>
<feature type="compositionally biased region" description="Low complexity" evidence="1">
    <location>
        <begin position="272"/>
        <end position="282"/>
    </location>
</feature>
<dbReference type="Proteomes" id="UP000708208">
    <property type="component" value="Unassembled WGS sequence"/>
</dbReference>
<dbReference type="AlphaFoldDB" id="A0A8J2NWA4"/>
<comment type="caution">
    <text evidence="2">The sequence shown here is derived from an EMBL/GenBank/DDBJ whole genome shotgun (WGS) entry which is preliminary data.</text>
</comment>
<evidence type="ECO:0000313" key="3">
    <source>
        <dbReference type="Proteomes" id="UP000708208"/>
    </source>
</evidence>
<feature type="compositionally biased region" description="Basic and acidic residues" evidence="1">
    <location>
        <begin position="309"/>
        <end position="319"/>
    </location>
</feature>
<name>A0A8J2NWA4_9HEXA</name>
<sequence length="366" mass="40537">MQSHVIWYCSSINGAPGLLVENKLLLWDRGKMERIQPMNELQIQEKVEDLAGKSAKILDCEQNTMSQMEEVLLVNGIPISLAGEEGAKIKEALILGEVPPCDLVNNMLIRAGIETNPVELETTVNVKSSIKTLEHSTFLDCNGVLVDEKMKEKEDEDEFRKVNVEIWSTENVPIESEDNPQITTTTSRVKDKEVAPAPGGEVKPPKKSLFSPSGIIKSSKSDKNKAKKSQAQTEATKNPGLPDSNAPSTPNVPKNKFLSLFSKGKSKDKNSSKQQQQQQQQDGKSKDKNVSDKQTPIDQSNKSKKNAKNIKDTNNDAKNKSSSINTQPKIETKKQNVNVNYLDPSKSLVHVEIDGIPVRVTYETFV</sequence>
<gene>
    <name evidence="2" type="ORF">AFUS01_LOCUS6307</name>
</gene>
<dbReference type="OrthoDB" id="20825at2759"/>
<evidence type="ECO:0000256" key="1">
    <source>
        <dbReference type="SAM" id="MobiDB-lite"/>
    </source>
</evidence>
<dbReference type="EMBL" id="CAJVCH010041493">
    <property type="protein sequence ID" value="CAG7716820.1"/>
    <property type="molecule type" value="Genomic_DNA"/>
</dbReference>
<feature type="compositionally biased region" description="Low complexity" evidence="1">
    <location>
        <begin position="254"/>
        <end position="263"/>
    </location>
</feature>
<proteinExistence type="predicted"/>
<feature type="compositionally biased region" description="Polar residues" evidence="1">
    <location>
        <begin position="320"/>
        <end position="335"/>
    </location>
</feature>
<organism evidence="2 3">
    <name type="scientific">Allacma fusca</name>
    <dbReference type="NCBI Taxonomy" id="39272"/>
    <lineage>
        <taxon>Eukaryota</taxon>
        <taxon>Metazoa</taxon>
        <taxon>Ecdysozoa</taxon>
        <taxon>Arthropoda</taxon>
        <taxon>Hexapoda</taxon>
        <taxon>Collembola</taxon>
        <taxon>Symphypleona</taxon>
        <taxon>Sminthuridae</taxon>
        <taxon>Allacma</taxon>
    </lineage>
</organism>
<accession>A0A8J2NWA4</accession>
<evidence type="ECO:0000313" key="2">
    <source>
        <dbReference type="EMBL" id="CAG7716820.1"/>
    </source>
</evidence>
<reference evidence="2" key="1">
    <citation type="submission" date="2021-06" db="EMBL/GenBank/DDBJ databases">
        <authorList>
            <person name="Hodson N. C."/>
            <person name="Mongue J. A."/>
            <person name="Jaron S. K."/>
        </authorList>
    </citation>
    <scope>NUCLEOTIDE SEQUENCE</scope>
</reference>